<comment type="caution">
    <text evidence="1">The sequence shown here is derived from an EMBL/GenBank/DDBJ whole genome shotgun (WGS) entry which is preliminary data.</text>
</comment>
<protein>
    <submittedName>
        <fullName evidence="1">Uncharacterized protein</fullName>
    </submittedName>
</protein>
<reference evidence="2" key="1">
    <citation type="journal article" date="2019" name="Int. J. Syst. Evol. Microbiol.">
        <title>The Global Catalogue of Microorganisms (GCM) 10K type strain sequencing project: providing services to taxonomists for standard genome sequencing and annotation.</title>
        <authorList>
            <consortium name="The Broad Institute Genomics Platform"/>
            <consortium name="The Broad Institute Genome Sequencing Center for Infectious Disease"/>
            <person name="Wu L."/>
            <person name="Ma J."/>
        </authorList>
    </citation>
    <scope>NUCLEOTIDE SEQUENCE [LARGE SCALE GENOMIC DNA]</scope>
    <source>
        <strain evidence="2">JCM 9092</strain>
    </source>
</reference>
<gene>
    <name evidence="1" type="ORF">GCM10010449_56960</name>
</gene>
<accession>A0ABP6MY49</accession>
<proteinExistence type="predicted"/>
<evidence type="ECO:0000313" key="1">
    <source>
        <dbReference type="EMBL" id="GAA3128294.1"/>
    </source>
</evidence>
<evidence type="ECO:0000313" key="2">
    <source>
        <dbReference type="Proteomes" id="UP001501637"/>
    </source>
</evidence>
<keyword evidence="2" id="KW-1185">Reference proteome</keyword>
<sequence>MLTERETRPVRPANGQGRRGSYVIHVTSVELAGYAGLQSESNVTERLSLGVTVPWSASTNSTPALPRWTTTARNYAA</sequence>
<dbReference type="Proteomes" id="UP001501637">
    <property type="component" value="Unassembled WGS sequence"/>
</dbReference>
<organism evidence="1 2">
    <name type="scientific">Streptomyces rectiviolaceus</name>
    <dbReference type="NCBI Taxonomy" id="332591"/>
    <lineage>
        <taxon>Bacteria</taxon>
        <taxon>Bacillati</taxon>
        <taxon>Actinomycetota</taxon>
        <taxon>Actinomycetes</taxon>
        <taxon>Kitasatosporales</taxon>
        <taxon>Streptomycetaceae</taxon>
        <taxon>Streptomyces</taxon>
    </lineage>
</organism>
<dbReference type="EMBL" id="BAAAUG010000116">
    <property type="protein sequence ID" value="GAA3128294.1"/>
    <property type="molecule type" value="Genomic_DNA"/>
</dbReference>
<name>A0ABP6MY49_9ACTN</name>